<accession>A0A9W6ZUC6</accession>
<dbReference type="AlphaFoldDB" id="A0A9W6ZUC6"/>
<evidence type="ECO:0000313" key="3">
    <source>
        <dbReference type="Proteomes" id="UP001162640"/>
    </source>
</evidence>
<evidence type="ECO:0000256" key="1">
    <source>
        <dbReference type="SAM" id="MobiDB-lite"/>
    </source>
</evidence>
<name>A0A9W6ZUC6_9STRA</name>
<organism evidence="2 3">
    <name type="scientific">Triparma laevis f. inornata</name>
    <dbReference type="NCBI Taxonomy" id="1714386"/>
    <lineage>
        <taxon>Eukaryota</taxon>
        <taxon>Sar</taxon>
        <taxon>Stramenopiles</taxon>
        <taxon>Ochrophyta</taxon>
        <taxon>Bolidophyceae</taxon>
        <taxon>Parmales</taxon>
        <taxon>Triparmaceae</taxon>
        <taxon>Triparma</taxon>
    </lineage>
</organism>
<feature type="region of interest" description="Disordered" evidence="1">
    <location>
        <begin position="1"/>
        <end position="52"/>
    </location>
</feature>
<feature type="compositionally biased region" description="Low complexity" evidence="1">
    <location>
        <begin position="32"/>
        <end position="52"/>
    </location>
</feature>
<protein>
    <submittedName>
        <fullName evidence="2">Uncharacterized protein</fullName>
    </submittedName>
</protein>
<dbReference type="EMBL" id="BLQM01000080">
    <property type="protein sequence ID" value="GMH60719.1"/>
    <property type="molecule type" value="Genomic_DNA"/>
</dbReference>
<evidence type="ECO:0000313" key="2">
    <source>
        <dbReference type="EMBL" id="GMH60719.1"/>
    </source>
</evidence>
<proteinExistence type="predicted"/>
<gene>
    <name evidence="2" type="ORF">TL16_g03110</name>
</gene>
<reference evidence="3" key="1">
    <citation type="journal article" date="2023" name="Commun. Biol.">
        <title>Genome analysis of Parmales, the sister group of diatoms, reveals the evolutionary specialization of diatoms from phago-mixotrophs to photoautotrophs.</title>
        <authorList>
            <person name="Ban H."/>
            <person name="Sato S."/>
            <person name="Yoshikawa S."/>
            <person name="Yamada K."/>
            <person name="Nakamura Y."/>
            <person name="Ichinomiya M."/>
            <person name="Sato N."/>
            <person name="Blanc-Mathieu R."/>
            <person name="Endo H."/>
            <person name="Kuwata A."/>
            <person name="Ogata H."/>
        </authorList>
    </citation>
    <scope>NUCLEOTIDE SEQUENCE [LARGE SCALE GENOMIC DNA]</scope>
</reference>
<dbReference type="Proteomes" id="UP001162640">
    <property type="component" value="Unassembled WGS sequence"/>
</dbReference>
<comment type="caution">
    <text evidence="2">The sequence shown here is derived from an EMBL/GenBank/DDBJ whole genome shotgun (WGS) entry which is preliminary data.</text>
</comment>
<sequence>MGPKKQPKNVEDDIPSTAHRDGLREAILAQITTTTTTTTSSSSTNNPNNNETSQLANLLRSQRENNAALWQEITELHDEAAAIRRETNQQTSNDSDSDSDTNEVEALLQLEQALQAELALLNDPNNDDELADHLLESIRENAAIANDPETQEENHLQELDELEQAEVPPLPTRPLVNAILQILAGTIVPLNPNNPGILISDIASAIDLQNDPETTVQAVVDELCKLGVLSRLSRSSVKITHE</sequence>